<evidence type="ECO:0000313" key="3">
    <source>
        <dbReference type="EMBL" id="EPR70507.1"/>
    </source>
</evidence>
<protein>
    <submittedName>
        <fullName evidence="3">tRNA-i(6)A37 methylthiotransferase</fullName>
    </submittedName>
</protein>
<dbReference type="Proteomes" id="UP000014974">
    <property type="component" value="Unassembled WGS sequence"/>
</dbReference>
<evidence type="ECO:0000313" key="4">
    <source>
        <dbReference type="Proteomes" id="UP000014974"/>
    </source>
</evidence>
<dbReference type="AlphaFoldDB" id="S7VM30"/>
<dbReference type="Pfam" id="PF01938">
    <property type="entry name" value="TRAM"/>
    <property type="match status" value="1"/>
</dbReference>
<dbReference type="STRING" id="641524.ADICYQ_0931"/>
<evidence type="ECO:0000256" key="1">
    <source>
        <dbReference type="ARBA" id="ARBA00022679"/>
    </source>
</evidence>
<accession>S7VM30</accession>
<evidence type="ECO:0000259" key="2">
    <source>
        <dbReference type="PROSITE" id="PS50926"/>
    </source>
</evidence>
<gene>
    <name evidence="3" type="ORF">ADICYQ_0931</name>
</gene>
<dbReference type="eggNOG" id="COG0621">
    <property type="taxonomic scope" value="Bacteria"/>
</dbReference>
<name>S7VM30_9BACT</name>
<dbReference type="PROSITE" id="PS50926">
    <property type="entry name" value="TRAM"/>
    <property type="match status" value="1"/>
</dbReference>
<organism evidence="3 4">
    <name type="scientific">Cyclobacterium qasimii M12-11B</name>
    <dbReference type="NCBI Taxonomy" id="641524"/>
    <lineage>
        <taxon>Bacteria</taxon>
        <taxon>Pseudomonadati</taxon>
        <taxon>Bacteroidota</taxon>
        <taxon>Cytophagia</taxon>
        <taxon>Cytophagales</taxon>
        <taxon>Cyclobacteriaceae</taxon>
        <taxon>Cyclobacterium</taxon>
    </lineage>
</organism>
<keyword evidence="1 3" id="KW-0808">Transferase</keyword>
<dbReference type="EMBL" id="ATNM01000036">
    <property type="protein sequence ID" value="EPR70507.1"/>
    <property type="molecule type" value="Genomic_DNA"/>
</dbReference>
<reference evidence="3 4" key="1">
    <citation type="journal article" date="2013" name="Genome Announc.">
        <title>Draft Genome Sequence of Cyclobacterium qasimii Strain M12-11BT, Isolated from Arctic Marine Sediment.</title>
        <authorList>
            <person name="Shivaji S."/>
            <person name="Ara S."/>
            <person name="Singh A."/>
            <person name="Kumar Pinnaka A."/>
        </authorList>
    </citation>
    <scope>NUCLEOTIDE SEQUENCE [LARGE SCALE GENOMIC DNA]</scope>
    <source>
        <strain evidence="3 4">M12-11B</strain>
    </source>
</reference>
<dbReference type="GO" id="GO:0016740">
    <property type="term" value="F:transferase activity"/>
    <property type="evidence" value="ECO:0007669"/>
    <property type="project" value="UniProtKB-KW"/>
</dbReference>
<proteinExistence type="predicted"/>
<feature type="domain" description="TRAM" evidence="2">
    <location>
        <begin position="1"/>
        <end position="50"/>
    </location>
</feature>
<dbReference type="InterPro" id="IPR002792">
    <property type="entry name" value="TRAM_dom"/>
</dbReference>
<sequence length="51" mass="5611">MSKRSEDQLKAKNSANKVVIIPKSNLNIGDYVTVRITDCTSATLFGEIVNQ</sequence>
<comment type="caution">
    <text evidence="3">The sequence shown here is derived from an EMBL/GenBank/DDBJ whole genome shotgun (WGS) entry which is preliminary data.</text>
</comment>
<dbReference type="PATRIC" id="fig|641524.5.peg.925"/>